<dbReference type="InterPro" id="IPR014710">
    <property type="entry name" value="RmlC-like_jellyroll"/>
</dbReference>
<evidence type="ECO:0008006" key="3">
    <source>
        <dbReference type="Google" id="ProtNLM"/>
    </source>
</evidence>
<gene>
    <name evidence="1" type="ORF">MX635_11290</name>
</gene>
<evidence type="ECO:0000313" key="2">
    <source>
        <dbReference type="Proteomes" id="UP001249945"/>
    </source>
</evidence>
<dbReference type="EMBL" id="JALRMR010000014">
    <property type="protein sequence ID" value="MDT1974979.1"/>
    <property type="molecule type" value="Genomic_DNA"/>
</dbReference>
<reference evidence="1" key="1">
    <citation type="submission" date="2022-04" db="EMBL/GenBank/DDBJ databases">
        <title>Draft genome sequences of lactic acid bacteria (LAB) strains involved in meat spoilage.</title>
        <authorList>
            <person name="Palevich N."/>
        </authorList>
    </citation>
    <scope>NUCLEOTIDE SEQUENCE</scope>
    <source>
        <strain evidence="1">9-14</strain>
    </source>
</reference>
<protein>
    <recommendedName>
        <fullName evidence="3">Cyclic nucleotide-binding domain-containing protein</fullName>
    </recommendedName>
</protein>
<comment type="caution">
    <text evidence="1">The sequence shown here is derived from an EMBL/GenBank/DDBJ whole genome shotgun (WGS) entry which is preliminary data.</text>
</comment>
<dbReference type="RefSeq" id="WP_311780800.1">
    <property type="nucleotide sequence ID" value="NZ_JALRMR010000014.1"/>
</dbReference>
<dbReference type="Gene3D" id="2.60.120.10">
    <property type="entry name" value="Jelly Rolls"/>
    <property type="match status" value="1"/>
</dbReference>
<accession>A0AAW8RER3</accession>
<dbReference type="InterPro" id="IPR018490">
    <property type="entry name" value="cNMP-bd_dom_sf"/>
</dbReference>
<dbReference type="SUPFAM" id="SSF51206">
    <property type="entry name" value="cAMP-binding domain-like"/>
    <property type="match status" value="1"/>
</dbReference>
<sequence length="210" mass="24449">MRERESINQAIIINELIANKYVDELVKLKNYKKGVEIDLTNDKYIGFLNSGAIGESIYGIYILKFKKEFLNLLMLFSKYNEKKKTTIITITDTEIIWVKKSYFRDFLSVNPLFMELLIREISITYHRLIEELIEDSKNSDYLKCVEKVLKDIFHNLDISLEISLVNLFEACRIPVNERENIINALRGNKTIKVNPNGCGKVNLFKDITIG</sequence>
<organism evidence="1 2">
    <name type="scientific">Carnobacterium divergens</name>
    <name type="common">Lactobacillus divergens</name>
    <dbReference type="NCBI Taxonomy" id="2748"/>
    <lineage>
        <taxon>Bacteria</taxon>
        <taxon>Bacillati</taxon>
        <taxon>Bacillota</taxon>
        <taxon>Bacilli</taxon>
        <taxon>Lactobacillales</taxon>
        <taxon>Carnobacteriaceae</taxon>
        <taxon>Carnobacterium</taxon>
    </lineage>
</organism>
<name>A0AAW8RER3_CARDV</name>
<dbReference type="Proteomes" id="UP001249945">
    <property type="component" value="Unassembled WGS sequence"/>
</dbReference>
<proteinExistence type="predicted"/>
<evidence type="ECO:0000313" key="1">
    <source>
        <dbReference type="EMBL" id="MDT1974979.1"/>
    </source>
</evidence>
<dbReference type="AlphaFoldDB" id="A0AAW8RER3"/>